<organism evidence="4 5">
    <name type="scientific">Lactococcus lactis</name>
    <dbReference type="NCBI Taxonomy" id="1358"/>
    <lineage>
        <taxon>Bacteria</taxon>
        <taxon>Bacillati</taxon>
        <taxon>Bacillota</taxon>
        <taxon>Bacilli</taxon>
        <taxon>Lactobacillales</taxon>
        <taxon>Streptococcaceae</taxon>
        <taxon>Lactococcus</taxon>
    </lineage>
</organism>
<name>A0AAW8UH28_9LACT</name>
<reference evidence="4" key="1">
    <citation type="submission" date="2023-03" db="EMBL/GenBank/DDBJ databases">
        <authorList>
            <person name="Shen W."/>
            <person name="Cai J."/>
        </authorList>
    </citation>
    <scope>NUCLEOTIDE SEQUENCE</scope>
    <source>
        <strain evidence="4">Y37</strain>
    </source>
</reference>
<comment type="caution">
    <text evidence="4">The sequence shown here is derived from an EMBL/GenBank/DDBJ whole genome shotgun (WGS) entry which is preliminary data.</text>
</comment>
<evidence type="ECO:0000256" key="1">
    <source>
        <dbReference type="SAM" id="Coils"/>
    </source>
</evidence>
<evidence type="ECO:0000259" key="3">
    <source>
        <dbReference type="Pfam" id="PF20874"/>
    </source>
</evidence>
<sequence>TTYLLEGSEQTKKIRDRSLKNDKFLKENLKERIEKNTIGYSVEEVVKLWNDKESIQEKNQEKEISILVEDWQIEKETENFLYVTIDTAFDNEATIKIPARCVDKLENGDYQVFIKNKDRFSYLDKKSPANNKIMYGTTVAKNLQRQSGNVPLYSDNANIKLKQVFHEFDFLISQGLGFDRSFETIGKDLKATYQETEKQLDKLDAKIIEYVEQNKSLDYVDTTIRDTIKNLKLERDDLRDTLYKVDKNIQYYQKSEQRLEAYQKNQSPKHKARDDDFEI</sequence>
<evidence type="ECO:0000313" key="4">
    <source>
        <dbReference type="EMBL" id="MDT2947275.1"/>
    </source>
</evidence>
<evidence type="ECO:0000256" key="2">
    <source>
        <dbReference type="SAM" id="MobiDB-lite"/>
    </source>
</evidence>
<feature type="coiled-coil region" evidence="1">
    <location>
        <begin position="186"/>
        <end position="248"/>
    </location>
</feature>
<dbReference type="Pfam" id="PF20874">
    <property type="entry name" value="Relaxase_M"/>
    <property type="match status" value="1"/>
</dbReference>
<protein>
    <submittedName>
        <fullName evidence="4">Primosome assembly protein PriA</fullName>
    </submittedName>
</protein>
<keyword evidence="1" id="KW-0175">Coiled coil</keyword>
<feature type="domain" description="Group II intron-interrupted relaxase LtrB central" evidence="3">
    <location>
        <begin position="62"/>
        <end position="144"/>
    </location>
</feature>
<dbReference type="AlphaFoldDB" id="A0AAW8UH28"/>
<evidence type="ECO:0000313" key="5">
    <source>
        <dbReference type="Proteomes" id="UP001250218"/>
    </source>
</evidence>
<accession>A0AAW8UH28</accession>
<dbReference type="EMBL" id="JARQDL010000050">
    <property type="protein sequence ID" value="MDT2947275.1"/>
    <property type="molecule type" value="Genomic_DNA"/>
</dbReference>
<dbReference type="Proteomes" id="UP001250218">
    <property type="component" value="Unassembled WGS sequence"/>
</dbReference>
<dbReference type="InterPro" id="IPR048299">
    <property type="entry name" value="LtrB_central"/>
</dbReference>
<gene>
    <name evidence="4" type="ORF">P7I04_14860</name>
</gene>
<feature type="region of interest" description="Disordered" evidence="2">
    <location>
        <begin position="260"/>
        <end position="279"/>
    </location>
</feature>
<proteinExistence type="predicted"/>
<feature type="non-terminal residue" evidence="4">
    <location>
        <position position="1"/>
    </location>
</feature>